<feature type="domain" description="Trigger factor C-terminal" evidence="12">
    <location>
        <begin position="291"/>
        <end position="444"/>
    </location>
</feature>
<evidence type="ECO:0000313" key="14">
    <source>
        <dbReference type="Proteomes" id="UP001155241"/>
    </source>
</evidence>
<dbReference type="SUPFAM" id="SSF54534">
    <property type="entry name" value="FKBP-like"/>
    <property type="match status" value="1"/>
</dbReference>
<keyword evidence="7 9" id="KW-0413">Isomerase</keyword>
<comment type="subcellular location">
    <subcellularLocation>
        <location evidence="9">Cytoplasm</location>
    </subcellularLocation>
    <text evidence="9">About half TF is bound to the ribosome near the polypeptide exit tunnel while the other half is free in the cytoplasm.</text>
</comment>
<dbReference type="NCBIfam" id="TIGR00115">
    <property type="entry name" value="tig"/>
    <property type="match status" value="1"/>
</dbReference>
<evidence type="ECO:0000256" key="4">
    <source>
        <dbReference type="ARBA" id="ARBA00016902"/>
    </source>
</evidence>
<dbReference type="InterPro" id="IPR008880">
    <property type="entry name" value="Trigger_fac_C"/>
</dbReference>
<organism evidence="13 14">
    <name type="scientific">Aeoliella straminimaris</name>
    <dbReference type="NCBI Taxonomy" id="2954799"/>
    <lineage>
        <taxon>Bacteria</taxon>
        <taxon>Pseudomonadati</taxon>
        <taxon>Planctomycetota</taxon>
        <taxon>Planctomycetia</taxon>
        <taxon>Pirellulales</taxon>
        <taxon>Lacipirellulaceae</taxon>
        <taxon>Aeoliella</taxon>
    </lineage>
</organism>
<sequence>MSDETNAPNDDAGVAAEETPSLDLIVNVTSPSACERHVTVTVSRADIDRYFDDAFSELVPTASVPGFRVGRAPRKLVEGRFKKEVSDQVKGNLLMDCLEKIGEDKHFAAISEPEIDLEAVEIPETGPMTFEFDIEVRPEFEMPKWKGLSITRPTREFTDEDVAEQLENMLTRYAQLVPTKEAAKTGDYVTLNVKTTLDGKLVEQEEEVVARIRPTLSFTDTTLEGFDKLMDGAKAGDKKTAKVELSEGAPNEELAGKTLDVEFEVLEVKVLKLPELDEDFLQELGNFENEDALRDAIRQNLERQLEYRQQQKSREQITSLLVESADWELPPGLLKRQSARELERATMELRRSGFGEAEIRARENQLRQNSSANTATALKEHFILERIAEEEDIDAAEGDYEQEIFLMAMQSGESPRRVRAQLEKRGLMDVLRNQIVERKVLELVQNEAKFEDEPYTPEKNEVEAIHMAAGGPGDMPEASEKEKAAEEAEAADE</sequence>
<protein>
    <recommendedName>
        <fullName evidence="4 9">Trigger factor</fullName>
        <shortName evidence="9">TF</shortName>
        <ecNumber evidence="3 9">5.2.1.8</ecNumber>
    </recommendedName>
    <alternativeName>
        <fullName evidence="8 9">PPIase</fullName>
    </alternativeName>
</protein>
<dbReference type="Gene3D" id="3.30.70.1050">
    <property type="entry name" value="Trigger factor ribosome-binding domain"/>
    <property type="match status" value="1"/>
</dbReference>
<dbReference type="InterPro" id="IPR046357">
    <property type="entry name" value="PPIase_dom_sf"/>
</dbReference>
<evidence type="ECO:0000256" key="1">
    <source>
        <dbReference type="ARBA" id="ARBA00000971"/>
    </source>
</evidence>
<keyword evidence="6 9" id="KW-0143">Chaperone</keyword>
<dbReference type="GO" id="GO:0015031">
    <property type="term" value="P:protein transport"/>
    <property type="evidence" value="ECO:0007669"/>
    <property type="project" value="UniProtKB-UniRule"/>
</dbReference>
<evidence type="ECO:0000256" key="6">
    <source>
        <dbReference type="ARBA" id="ARBA00023186"/>
    </source>
</evidence>
<evidence type="ECO:0000256" key="10">
    <source>
        <dbReference type="SAM" id="MobiDB-lite"/>
    </source>
</evidence>
<dbReference type="PIRSF" id="PIRSF003095">
    <property type="entry name" value="Trigger_factor"/>
    <property type="match status" value="1"/>
</dbReference>
<dbReference type="GO" id="GO:0005737">
    <property type="term" value="C:cytoplasm"/>
    <property type="evidence" value="ECO:0007669"/>
    <property type="project" value="UniProtKB-SubCell"/>
</dbReference>
<dbReference type="InterPro" id="IPR027304">
    <property type="entry name" value="Trigger_fact/SurA_dom_sf"/>
</dbReference>
<dbReference type="GO" id="GO:0043022">
    <property type="term" value="F:ribosome binding"/>
    <property type="evidence" value="ECO:0007669"/>
    <property type="project" value="TreeGrafter"/>
</dbReference>
<keyword evidence="9" id="KW-0963">Cytoplasm</keyword>
<dbReference type="InterPro" id="IPR005215">
    <property type="entry name" value="Trig_fac"/>
</dbReference>
<proteinExistence type="inferred from homology"/>
<dbReference type="SUPFAM" id="SSF109998">
    <property type="entry name" value="Triger factor/SurA peptide-binding domain-like"/>
    <property type="match status" value="1"/>
</dbReference>
<dbReference type="GO" id="GO:0051083">
    <property type="term" value="P:'de novo' cotranslational protein folding"/>
    <property type="evidence" value="ECO:0007669"/>
    <property type="project" value="TreeGrafter"/>
</dbReference>
<dbReference type="PANTHER" id="PTHR30560">
    <property type="entry name" value="TRIGGER FACTOR CHAPERONE AND PEPTIDYL-PROLYL CIS/TRANS ISOMERASE"/>
    <property type="match status" value="1"/>
</dbReference>
<comment type="similarity">
    <text evidence="2 9">Belongs to the FKBP-type PPIase family. Tig subfamily.</text>
</comment>
<evidence type="ECO:0000256" key="8">
    <source>
        <dbReference type="ARBA" id="ARBA00029986"/>
    </source>
</evidence>
<evidence type="ECO:0000256" key="2">
    <source>
        <dbReference type="ARBA" id="ARBA00005464"/>
    </source>
</evidence>
<dbReference type="GO" id="GO:0043335">
    <property type="term" value="P:protein unfolding"/>
    <property type="evidence" value="ECO:0007669"/>
    <property type="project" value="TreeGrafter"/>
</dbReference>
<dbReference type="Pfam" id="PF05698">
    <property type="entry name" value="Trigger_C"/>
    <property type="match status" value="1"/>
</dbReference>
<comment type="caution">
    <text evidence="13">The sequence shown here is derived from an EMBL/GenBank/DDBJ whole genome shotgun (WGS) entry which is preliminary data.</text>
</comment>
<dbReference type="AlphaFoldDB" id="A0A9X2FAB2"/>
<evidence type="ECO:0000256" key="3">
    <source>
        <dbReference type="ARBA" id="ARBA00013194"/>
    </source>
</evidence>
<dbReference type="Gene3D" id="1.10.3120.10">
    <property type="entry name" value="Trigger factor, C-terminal domain"/>
    <property type="match status" value="1"/>
</dbReference>
<feature type="domain" description="Trigger factor ribosome-binding bacterial" evidence="11">
    <location>
        <begin position="26"/>
        <end position="169"/>
    </location>
</feature>
<dbReference type="Gene3D" id="3.10.50.40">
    <property type="match status" value="1"/>
</dbReference>
<accession>A0A9X2FAB2</accession>
<reference evidence="13" key="1">
    <citation type="submission" date="2022-06" db="EMBL/GenBank/DDBJ databases">
        <title>Aeoliella straminimaris, a novel planctomycete from sediments.</title>
        <authorList>
            <person name="Vitorino I.R."/>
            <person name="Lage O.M."/>
        </authorList>
    </citation>
    <scope>NUCLEOTIDE SEQUENCE</scope>
    <source>
        <strain evidence="13">ICT_H6.2</strain>
    </source>
</reference>
<keyword evidence="9" id="KW-0131">Cell cycle</keyword>
<dbReference type="EMBL" id="JAMXLR010000006">
    <property type="protein sequence ID" value="MCO6042604.1"/>
    <property type="molecule type" value="Genomic_DNA"/>
</dbReference>
<evidence type="ECO:0000256" key="5">
    <source>
        <dbReference type="ARBA" id="ARBA00023110"/>
    </source>
</evidence>
<evidence type="ECO:0000259" key="12">
    <source>
        <dbReference type="Pfam" id="PF05698"/>
    </source>
</evidence>
<feature type="region of interest" description="Disordered" evidence="10">
    <location>
        <begin position="468"/>
        <end position="493"/>
    </location>
</feature>
<name>A0A9X2FAB2_9BACT</name>
<dbReference type="GO" id="GO:0044183">
    <property type="term" value="F:protein folding chaperone"/>
    <property type="evidence" value="ECO:0007669"/>
    <property type="project" value="TreeGrafter"/>
</dbReference>
<dbReference type="InterPro" id="IPR036611">
    <property type="entry name" value="Trigger_fac_ribosome-bd_sf"/>
</dbReference>
<dbReference type="PANTHER" id="PTHR30560:SF3">
    <property type="entry name" value="TRIGGER FACTOR-LIKE PROTEIN TIG, CHLOROPLASTIC"/>
    <property type="match status" value="1"/>
</dbReference>
<keyword evidence="9" id="KW-0132">Cell division</keyword>
<gene>
    <name evidence="9 13" type="primary">tig</name>
    <name evidence="13" type="ORF">NG895_01670</name>
</gene>
<dbReference type="HAMAP" id="MF_00303">
    <property type="entry name" value="Trigger_factor_Tig"/>
    <property type="match status" value="1"/>
</dbReference>
<evidence type="ECO:0000256" key="9">
    <source>
        <dbReference type="HAMAP-Rule" id="MF_00303"/>
    </source>
</evidence>
<comment type="domain">
    <text evidence="9">Consists of 3 domains; the N-terminus binds the ribosome, the middle domain has PPIase activity, while the C-terminus has intrinsic chaperone activity on its own.</text>
</comment>
<comment type="catalytic activity">
    <reaction evidence="1 9">
        <text>[protein]-peptidylproline (omega=180) = [protein]-peptidylproline (omega=0)</text>
        <dbReference type="Rhea" id="RHEA:16237"/>
        <dbReference type="Rhea" id="RHEA-COMP:10747"/>
        <dbReference type="Rhea" id="RHEA-COMP:10748"/>
        <dbReference type="ChEBI" id="CHEBI:83833"/>
        <dbReference type="ChEBI" id="CHEBI:83834"/>
        <dbReference type="EC" id="5.2.1.8"/>
    </reaction>
</comment>
<dbReference type="EC" id="5.2.1.8" evidence="3 9"/>
<dbReference type="SUPFAM" id="SSF102735">
    <property type="entry name" value="Trigger factor ribosome-binding domain"/>
    <property type="match status" value="1"/>
</dbReference>
<evidence type="ECO:0000256" key="7">
    <source>
        <dbReference type="ARBA" id="ARBA00023235"/>
    </source>
</evidence>
<dbReference type="GO" id="GO:0051301">
    <property type="term" value="P:cell division"/>
    <property type="evidence" value="ECO:0007669"/>
    <property type="project" value="UniProtKB-KW"/>
</dbReference>
<dbReference type="RefSeq" id="WP_252850702.1">
    <property type="nucleotide sequence ID" value="NZ_JAMXLR010000006.1"/>
</dbReference>
<dbReference type="Proteomes" id="UP001155241">
    <property type="component" value="Unassembled WGS sequence"/>
</dbReference>
<keyword evidence="5 9" id="KW-0697">Rotamase</keyword>
<evidence type="ECO:0000259" key="11">
    <source>
        <dbReference type="Pfam" id="PF05697"/>
    </source>
</evidence>
<dbReference type="InterPro" id="IPR037041">
    <property type="entry name" value="Trigger_fac_C_sf"/>
</dbReference>
<comment type="function">
    <text evidence="9">Involved in protein export. Acts as a chaperone by maintaining the newly synthesized protein in an open conformation. Functions as a peptidyl-prolyl cis-trans isomerase.</text>
</comment>
<evidence type="ECO:0000313" key="13">
    <source>
        <dbReference type="EMBL" id="MCO6042604.1"/>
    </source>
</evidence>
<dbReference type="GO" id="GO:0003755">
    <property type="term" value="F:peptidyl-prolyl cis-trans isomerase activity"/>
    <property type="evidence" value="ECO:0007669"/>
    <property type="project" value="UniProtKB-UniRule"/>
</dbReference>
<keyword evidence="14" id="KW-1185">Reference proteome</keyword>
<dbReference type="InterPro" id="IPR008881">
    <property type="entry name" value="Trigger_fac_ribosome-bd_bac"/>
</dbReference>
<dbReference type="Pfam" id="PF05697">
    <property type="entry name" value="Trigger_N"/>
    <property type="match status" value="1"/>
</dbReference>